<evidence type="ECO:0000313" key="10">
    <source>
        <dbReference type="EMBL" id="RKE02450.1"/>
    </source>
</evidence>
<evidence type="ECO:0000259" key="9">
    <source>
        <dbReference type="PROSITE" id="PS51918"/>
    </source>
</evidence>
<dbReference type="PANTHER" id="PTHR43409">
    <property type="entry name" value="ANAEROBIC MAGNESIUM-PROTOPORPHYRIN IX MONOMETHYL ESTER CYCLASE-RELATED"/>
    <property type="match status" value="1"/>
</dbReference>
<proteinExistence type="predicted"/>
<dbReference type="SUPFAM" id="SSF102114">
    <property type="entry name" value="Radical SAM enzymes"/>
    <property type="match status" value="1"/>
</dbReference>
<feature type="domain" description="Radical SAM core" evidence="9">
    <location>
        <begin position="193"/>
        <end position="422"/>
    </location>
</feature>
<dbReference type="Proteomes" id="UP000284531">
    <property type="component" value="Unassembled WGS sequence"/>
</dbReference>
<dbReference type="GO" id="GO:0051539">
    <property type="term" value="F:4 iron, 4 sulfur cluster binding"/>
    <property type="evidence" value="ECO:0007669"/>
    <property type="project" value="UniProtKB-KW"/>
</dbReference>
<protein>
    <submittedName>
        <fullName evidence="10">Radical SAM superfamily enzyme YgiQ (UPF0313 family)</fullName>
    </submittedName>
</protein>
<dbReference type="PANTHER" id="PTHR43409:SF7">
    <property type="entry name" value="BLL1977 PROTEIN"/>
    <property type="match status" value="1"/>
</dbReference>
<dbReference type="RefSeq" id="WP_120240314.1">
    <property type="nucleotide sequence ID" value="NZ_RAPQ01000009.1"/>
</dbReference>
<keyword evidence="11" id="KW-1185">Reference proteome</keyword>
<reference evidence="10 11" key="1">
    <citation type="submission" date="2018-09" db="EMBL/GenBank/DDBJ databases">
        <title>Genomic Encyclopedia of Archaeal and Bacterial Type Strains, Phase II (KMG-II): from individual species to whole genera.</title>
        <authorList>
            <person name="Goeker M."/>
        </authorList>
    </citation>
    <scope>NUCLEOTIDE SEQUENCE [LARGE SCALE GENOMIC DNA]</scope>
    <source>
        <strain evidence="10 11">DSM 21950</strain>
    </source>
</reference>
<name>A0A419X4B3_9BACT</name>
<evidence type="ECO:0000256" key="1">
    <source>
        <dbReference type="ARBA" id="ARBA00001966"/>
    </source>
</evidence>
<comment type="caution">
    <text evidence="10">The sequence shown here is derived from an EMBL/GenBank/DDBJ whole genome shotgun (WGS) entry which is preliminary data.</text>
</comment>
<evidence type="ECO:0000256" key="2">
    <source>
        <dbReference type="ARBA" id="ARBA00022603"/>
    </source>
</evidence>
<dbReference type="SMART" id="SM00729">
    <property type="entry name" value="Elp3"/>
    <property type="match status" value="1"/>
</dbReference>
<evidence type="ECO:0000256" key="3">
    <source>
        <dbReference type="ARBA" id="ARBA00022679"/>
    </source>
</evidence>
<evidence type="ECO:0000313" key="11">
    <source>
        <dbReference type="Proteomes" id="UP000284531"/>
    </source>
</evidence>
<evidence type="ECO:0000256" key="5">
    <source>
        <dbReference type="ARBA" id="ARBA00022723"/>
    </source>
</evidence>
<comment type="cofactor">
    <cofactor evidence="1">
        <name>[4Fe-4S] cluster</name>
        <dbReference type="ChEBI" id="CHEBI:49883"/>
    </cofactor>
</comment>
<dbReference type="InterPro" id="IPR007197">
    <property type="entry name" value="rSAM"/>
</dbReference>
<dbReference type="GO" id="GO:0003824">
    <property type="term" value="F:catalytic activity"/>
    <property type="evidence" value="ECO:0007669"/>
    <property type="project" value="InterPro"/>
</dbReference>
<evidence type="ECO:0000256" key="4">
    <source>
        <dbReference type="ARBA" id="ARBA00022691"/>
    </source>
</evidence>
<gene>
    <name evidence="10" type="ORF">BXY64_2540</name>
</gene>
<keyword evidence="5" id="KW-0479">Metal-binding</keyword>
<keyword evidence="2" id="KW-0489">Methyltransferase</keyword>
<keyword evidence="6" id="KW-0408">Iron</keyword>
<dbReference type="EMBL" id="RAPQ01000009">
    <property type="protein sequence ID" value="RKE02450.1"/>
    <property type="molecule type" value="Genomic_DNA"/>
</dbReference>
<dbReference type="InterPro" id="IPR034466">
    <property type="entry name" value="Methyltransferase_Class_B"/>
</dbReference>
<dbReference type="Gene3D" id="3.40.50.280">
    <property type="entry name" value="Cobalamin-binding domain"/>
    <property type="match status" value="1"/>
</dbReference>
<keyword evidence="3" id="KW-0808">Transferase</keyword>
<keyword evidence="7" id="KW-0411">Iron-sulfur</keyword>
<dbReference type="InterPro" id="IPR023404">
    <property type="entry name" value="rSAM_horseshoe"/>
</dbReference>
<evidence type="ECO:0000259" key="8">
    <source>
        <dbReference type="PROSITE" id="PS51332"/>
    </source>
</evidence>
<dbReference type="PROSITE" id="PS51332">
    <property type="entry name" value="B12_BINDING"/>
    <property type="match status" value="1"/>
</dbReference>
<evidence type="ECO:0000256" key="6">
    <source>
        <dbReference type="ARBA" id="ARBA00023004"/>
    </source>
</evidence>
<dbReference type="Pfam" id="PF02310">
    <property type="entry name" value="B12-binding"/>
    <property type="match status" value="1"/>
</dbReference>
<dbReference type="OrthoDB" id="9801424at2"/>
<dbReference type="CDD" id="cd01335">
    <property type="entry name" value="Radical_SAM"/>
    <property type="match status" value="1"/>
</dbReference>
<dbReference type="SFLD" id="SFLDS00029">
    <property type="entry name" value="Radical_SAM"/>
    <property type="match status" value="1"/>
</dbReference>
<sequence>MKVLLINPPYSAYSPKESAIPPLGLARIASTIRKKANVQVLDMACKEVLGKDPWGELLHTINLLKPNIIGIGPLVTSNVNKGLRIAKIIKSILPESKVTLGGPDPTFTYNKLLQNTNVDTVFIGESEKSFLAYVQSYNDASLLKNINGIAFKLKGKIISNGRNYLTNKEFDSLPMPAWDLFPIEEYSEIAKKNNFEPYLPLESSRGCPLDCIFCSCTNIFSSKIRLRTSQSIVNEITHNINKYHIKRYVFNDDNVGIHINHLLAIADKIIKSQLDEVKFAISSTLDSKLFSDLNHLLKIKAAGFDEIFMGCETIHEDAIKKVRKTSNPNLWAKNIKNAVELCRRAGIASRTNWIIGLPTDTKDKLLQTIEFIKELKPDTALMSLLQSYPGTYIDHEINKDENKIGIHKLTENPSDVVASKFDPTLYTQWLSSDEMIEIAYKFIYTLSPYFEANISGSPYYIFELWREQNN</sequence>
<dbReference type="InterPro" id="IPR006158">
    <property type="entry name" value="Cobalamin-bd"/>
</dbReference>
<keyword evidence="4" id="KW-0949">S-adenosyl-L-methionine</keyword>
<dbReference type="GO" id="GO:0046872">
    <property type="term" value="F:metal ion binding"/>
    <property type="evidence" value="ECO:0007669"/>
    <property type="project" value="UniProtKB-KW"/>
</dbReference>
<dbReference type="PROSITE" id="PS51918">
    <property type="entry name" value="RADICAL_SAM"/>
    <property type="match status" value="1"/>
</dbReference>
<dbReference type="AlphaFoldDB" id="A0A419X4B3"/>
<dbReference type="SFLD" id="SFLDG01123">
    <property type="entry name" value="methyltransferase_(Class_B)"/>
    <property type="match status" value="1"/>
</dbReference>
<dbReference type="Gene3D" id="3.80.30.20">
    <property type="entry name" value="tm_1862 like domain"/>
    <property type="match status" value="1"/>
</dbReference>
<dbReference type="InterPro" id="IPR006638">
    <property type="entry name" value="Elp3/MiaA/NifB-like_rSAM"/>
</dbReference>
<accession>A0A419X4B3</accession>
<feature type="domain" description="B12-binding" evidence="8">
    <location>
        <begin position="1"/>
        <end position="144"/>
    </location>
</feature>
<dbReference type="InterPro" id="IPR058240">
    <property type="entry name" value="rSAM_sf"/>
</dbReference>
<dbReference type="GO" id="GO:0031419">
    <property type="term" value="F:cobalamin binding"/>
    <property type="evidence" value="ECO:0007669"/>
    <property type="project" value="InterPro"/>
</dbReference>
<dbReference type="InterPro" id="IPR051198">
    <property type="entry name" value="BchE-like"/>
</dbReference>
<organism evidence="10 11">
    <name type="scientific">Marinifilum flexuosum</name>
    <dbReference type="NCBI Taxonomy" id="1117708"/>
    <lineage>
        <taxon>Bacteria</taxon>
        <taxon>Pseudomonadati</taxon>
        <taxon>Bacteroidota</taxon>
        <taxon>Bacteroidia</taxon>
        <taxon>Marinilabiliales</taxon>
        <taxon>Marinifilaceae</taxon>
    </lineage>
</organism>
<dbReference type="CDD" id="cd02068">
    <property type="entry name" value="radical_SAM_B12_BD"/>
    <property type="match status" value="1"/>
</dbReference>
<dbReference type="SFLD" id="SFLDG01082">
    <property type="entry name" value="B12-binding_domain_containing"/>
    <property type="match status" value="1"/>
</dbReference>
<evidence type="ECO:0000256" key="7">
    <source>
        <dbReference type="ARBA" id="ARBA00023014"/>
    </source>
</evidence>
<dbReference type="Pfam" id="PF04055">
    <property type="entry name" value="Radical_SAM"/>
    <property type="match status" value="1"/>
</dbReference>